<evidence type="ECO:0000313" key="3">
    <source>
        <dbReference type="Proteomes" id="UP000006038"/>
    </source>
</evidence>
<keyword evidence="3" id="KW-1185">Reference proteome</keyword>
<evidence type="ECO:0000256" key="1">
    <source>
        <dbReference type="SAM" id="MobiDB-lite"/>
    </source>
</evidence>
<protein>
    <submittedName>
        <fullName evidence="2">Uncharacterized protein</fullName>
    </submittedName>
</protein>
<dbReference type="Proteomes" id="UP000006038">
    <property type="component" value="Chromosome 5"/>
</dbReference>
<feature type="compositionally biased region" description="Basic residues" evidence="1">
    <location>
        <begin position="72"/>
        <end position="84"/>
    </location>
</feature>
<name>J3M5H0_ORYBR</name>
<feature type="region of interest" description="Disordered" evidence="1">
    <location>
        <begin position="1"/>
        <end position="86"/>
    </location>
</feature>
<reference evidence="2" key="2">
    <citation type="submission" date="2013-04" db="UniProtKB">
        <authorList>
            <consortium name="EnsemblPlants"/>
        </authorList>
    </citation>
    <scope>IDENTIFICATION</scope>
</reference>
<dbReference type="Gramene" id="OB05G18440.1">
    <property type="protein sequence ID" value="OB05G18440.1"/>
    <property type="gene ID" value="OB05G18440"/>
</dbReference>
<reference evidence="2" key="1">
    <citation type="journal article" date="2013" name="Nat. Commun.">
        <title>Whole-genome sequencing of Oryza brachyantha reveals mechanisms underlying Oryza genome evolution.</title>
        <authorList>
            <person name="Chen J."/>
            <person name="Huang Q."/>
            <person name="Gao D."/>
            <person name="Wang J."/>
            <person name="Lang Y."/>
            <person name="Liu T."/>
            <person name="Li B."/>
            <person name="Bai Z."/>
            <person name="Luis Goicoechea J."/>
            <person name="Liang C."/>
            <person name="Chen C."/>
            <person name="Zhang W."/>
            <person name="Sun S."/>
            <person name="Liao Y."/>
            <person name="Zhang X."/>
            <person name="Yang L."/>
            <person name="Song C."/>
            <person name="Wang M."/>
            <person name="Shi J."/>
            <person name="Liu G."/>
            <person name="Liu J."/>
            <person name="Zhou H."/>
            <person name="Zhou W."/>
            <person name="Yu Q."/>
            <person name="An N."/>
            <person name="Chen Y."/>
            <person name="Cai Q."/>
            <person name="Wang B."/>
            <person name="Liu B."/>
            <person name="Min J."/>
            <person name="Huang Y."/>
            <person name="Wu H."/>
            <person name="Li Z."/>
            <person name="Zhang Y."/>
            <person name="Yin Y."/>
            <person name="Song W."/>
            <person name="Jiang J."/>
            <person name="Jackson S.A."/>
            <person name="Wing R.A."/>
            <person name="Wang J."/>
            <person name="Chen M."/>
        </authorList>
    </citation>
    <scope>NUCLEOTIDE SEQUENCE [LARGE SCALE GENOMIC DNA]</scope>
    <source>
        <strain evidence="2">cv. IRGC 101232</strain>
    </source>
</reference>
<proteinExistence type="predicted"/>
<dbReference type="HOGENOM" id="CLU_1527515_0_0_1"/>
<accession>J3M5H0</accession>
<organism evidence="2">
    <name type="scientific">Oryza brachyantha</name>
    <name type="common">malo sina</name>
    <dbReference type="NCBI Taxonomy" id="4533"/>
    <lineage>
        <taxon>Eukaryota</taxon>
        <taxon>Viridiplantae</taxon>
        <taxon>Streptophyta</taxon>
        <taxon>Embryophyta</taxon>
        <taxon>Tracheophyta</taxon>
        <taxon>Spermatophyta</taxon>
        <taxon>Magnoliopsida</taxon>
        <taxon>Liliopsida</taxon>
        <taxon>Poales</taxon>
        <taxon>Poaceae</taxon>
        <taxon>BOP clade</taxon>
        <taxon>Oryzoideae</taxon>
        <taxon>Oryzeae</taxon>
        <taxon>Oryzinae</taxon>
        <taxon>Oryza</taxon>
    </lineage>
</organism>
<dbReference type="EnsemblPlants" id="OB05G18440.1">
    <property type="protein sequence ID" value="OB05G18440.1"/>
    <property type="gene ID" value="OB05G18440"/>
</dbReference>
<evidence type="ECO:0000313" key="2">
    <source>
        <dbReference type="EnsemblPlants" id="OB05G18440.1"/>
    </source>
</evidence>
<sequence>MRRRPGRKGGVGPGVKAVAPDAEEAEVALAQRRRCPGRQQQRRRDGGTATEGPRVEGVGGCPDVEEAAVPAQRRRRLDGRRRRQREGAEWRRLGFGRRLGGGRWGRGGGCWSKWRLRRRWEGEEEGGRRKEWRRKEWGRLGFGRQAVGENCNFENRNNLLTSNVVFVKMPLKTLDT</sequence>
<dbReference type="AlphaFoldDB" id="J3M5H0"/>